<dbReference type="Proteomes" id="UP001341840">
    <property type="component" value="Unassembled WGS sequence"/>
</dbReference>
<feature type="compositionally biased region" description="Pro residues" evidence="1">
    <location>
        <begin position="170"/>
        <end position="181"/>
    </location>
</feature>
<feature type="region of interest" description="Disordered" evidence="1">
    <location>
        <begin position="158"/>
        <end position="188"/>
    </location>
</feature>
<evidence type="ECO:0000256" key="1">
    <source>
        <dbReference type="SAM" id="MobiDB-lite"/>
    </source>
</evidence>
<name>A0ABU6T044_9FABA</name>
<reference evidence="2 3" key="1">
    <citation type="journal article" date="2023" name="Plants (Basel)">
        <title>Bridging the Gap: Combining Genomics and Transcriptomics Approaches to Understand Stylosanthes scabra, an Orphan Legume from the Brazilian Caatinga.</title>
        <authorList>
            <person name="Ferreira-Neto J.R.C."/>
            <person name="da Silva M.D."/>
            <person name="Binneck E."/>
            <person name="de Melo N.F."/>
            <person name="da Silva R.H."/>
            <person name="de Melo A.L.T.M."/>
            <person name="Pandolfi V."/>
            <person name="Bustamante F.O."/>
            <person name="Brasileiro-Vidal A.C."/>
            <person name="Benko-Iseppon A.M."/>
        </authorList>
    </citation>
    <scope>NUCLEOTIDE SEQUENCE [LARGE SCALE GENOMIC DNA]</scope>
    <source>
        <tissue evidence="2">Leaves</tissue>
    </source>
</reference>
<accession>A0ABU6T044</accession>
<organism evidence="2 3">
    <name type="scientific">Stylosanthes scabra</name>
    <dbReference type="NCBI Taxonomy" id="79078"/>
    <lineage>
        <taxon>Eukaryota</taxon>
        <taxon>Viridiplantae</taxon>
        <taxon>Streptophyta</taxon>
        <taxon>Embryophyta</taxon>
        <taxon>Tracheophyta</taxon>
        <taxon>Spermatophyta</taxon>
        <taxon>Magnoliopsida</taxon>
        <taxon>eudicotyledons</taxon>
        <taxon>Gunneridae</taxon>
        <taxon>Pentapetalae</taxon>
        <taxon>rosids</taxon>
        <taxon>fabids</taxon>
        <taxon>Fabales</taxon>
        <taxon>Fabaceae</taxon>
        <taxon>Papilionoideae</taxon>
        <taxon>50 kb inversion clade</taxon>
        <taxon>dalbergioids sensu lato</taxon>
        <taxon>Dalbergieae</taxon>
        <taxon>Pterocarpus clade</taxon>
        <taxon>Stylosanthes</taxon>
    </lineage>
</organism>
<dbReference type="EMBL" id="JASCZI010064730">
    <property type="protein sequence ID" value="MED6141769.1"/>
    <property type="molecule type" value="Genomic_DNA"/>
</dbReference>
<feature type="region of interest" description="Disordered" evidence="1">
    <location>
        <begin position="219"/>
        <end position="270"/>
    </location>
</feature>
<evidence type="ECO:0000313" key="2">
    <source>
        <dbReference type="EMBL" id="MED6141769.1"/>
    </source>
</evidence>
<proteinExistence type="predicted"/>
<gene>
    <name evidence="2" type="ORF">PIB30_106754</name>
</gene>
<feature type="compositionally biased region" description="Low complexity" evidence="1">
    <location>
        <begin position="158"/>
        <end position="169"/>
    </location>
</feature>
<keyword evidence="3" id="KW-1185">Reference proteome</keyword>
<protein>
    <submittedName>
        <fullName evidence="2">Uncharacterized protein</fullName>
    </submittedName>
</protein>
<feature type="compositionally biased region" description="Acidic residues" evidence="1">
    <location>
        <begin position="220"/>
        <end position="267"/>
    </location>
</feature>
<comment type="caution">
    <text evidence="2">The sequence shown here is derived from an EMBL/GenBank/DDBJ whole genome shotgun (WGS) entry which is preliminary data.</text>
</comment>
<evidence type="ECO:0000313" key="3">
    <source>
        <dbReference type="Proteomes" id="UP001341840"/>
    </source>
</evidence>
<sequence length="331" mass="37659">MHIVTWFTAPSDSTILAKSLVDIAAMLKEIKEGQQVTPTLLKRQPDNSQQQPVKHCGIYSCNSHHTDECLQIQEDNTVASTHNFYDATTITPYNRQYYTQGGCEGQPAHWIPPQQQQAQPRQPYTYTLCTFQRENQEIREAQKRTESQLTQLTEMLQRISSQPTQIQSPSPVPLPSQPLPNPKGGINVFHSKEAEGEKDEDENKEGSVSWLYNLLAQLVDSDDEEDEESEDESKEEDEDESAKEDSEDESAEEEDQTEEEESEDEEEVYNKRTSFIAILFNNKEIKEEVPVKCEDPGPCLVTYRIKGVEIRECLCDQEPIVASCLTSSTSF</sequence>